<evidence type="ECO:0000313" key="1">
    <source>
        <dbReference type="EMBL" id="EMS45137.1"/>
    </source>
</evidence>
<organism evidence="1">
    <name type="scientific">Triticum urartu</name>
    <name type="common">Red wild einkorn</name>
    <name type="synonym">Crithodium urartu</name>
    <dbReference type="NCBI Taxonomy" id="4572"/>
    <lineage>
        <taxon>Eukaryota</taxon>
        <taxon>Viridiplantae</taxon>
        <taxon>Streptophyta</taxon>
        <taxon>Embryophyta</taxon>
        <taxon>Tracheophyta</taxon>
        <taxon>Spermatophyta</taxon>
        <taxon>Magnoliopsida</taxon>
        <taxon>Liliopsida</taxon>
        <taxon>Poales</taxon>
        <taxon>Poaceae</taxon>
        <taxon>BOP clade</taxon>
        <taxon>Pooideae</taxon>
        <taxon>Triticodae</taxon>
        <taxon>Triticeae</taxon>
        <taxon>Triticinae</taxon>
        <taxon>Triticum</taxon>
    </lineage>
</organism>
<sequence>MAHVLNQPDVHWKVIRNSKESSLQVYHPLYLYFVLLCSALQEEGGLVAISCMQRGWQRLFLG</sequence>
<name>M7YDI9_TRIUA</name>
<dbReference type="EMBL" id="KD290866">
    <property type="protein sequence ID" value="EMS45137.1"/>
    <property type="molecule type" value="Genomic_DNA"/>
</dbReference>
<protein>
    <submittedName>
        <fullName evidence="1">Uncharacterized protein</fullName>
    </submittedName>
</protein>
<dbReference type="AlphaFoldDB" id="M7YDI9"/>
<accession>M7YDI9</accession>
<gene>
    <name evidence="1" type="ORF">TRIUR3_28253</name>
</gene>
<reference evidence="1" key="1">
    <citation type="journal article" date="2013" name="Nature">
        <title>Draft genome of the wheat A-genome progenitor Triticum urartu.</title>
        <authorList>
            <person name="Ling H.Q."/>
            <person name="Zhao S."/>
            <person name="Liu D."/>
            <person name="Wang J."/>
            <person name="Sun H."/>
            <person name="Zhang C."/>
            <person name="Fan H."/>
            <person name="Li D."/>
            <person name="Dong L."/>
            <person name="Tao Y."/>
            <person name="Gao C."/>
            <person name="Wu H."/>
            <person name="Li Y."/>
            <person name="Cui Y."/>
            <person name="Guo X."/>
            <person name="Zheng S."/>
            <person name="Wang B."/>
            <person name="Yu K."/>
            <person name="Liang Q."/>
            <person name="Yang W."/>
            <person name="Lou X."/>
            <person name="Chen J."/>
            <person name="Feng M."/>
            <person name="Jian J."/>
            <person name="Zhang X."/>
            <person name="Luo G."/>
            <person name="Jiang Y."/>
            <person name="Liu J."/>
            <person name="Wang Z."/>
            <person name="Sha Y."/>
            <person name="Zhang B."/>
            <person name="Wu H."/>
            <person name="Tang D."/>
            <person name="Shen Q."/>
            <person name="Xue P."/>
            <person name="Zou S."/>
            <person name="Wang X."/>
            <person name="Liu X."/>
            <person name="Wang F."/>
            <person name="Yang Y."/>
            <person name="An X."/>
            <person name="Dong Z."/>
            <person name="Zhang K."/>
            <person name="Zhang X."/>
            <person name="Luo M.C."/>
            <person name="Dvorak J."/>
            <person name="Tong Y."/>
            <person name="Wang J."/>
            <person name="Yang H."/>
            <person name="Li Z."/>
            <person name="Wang D."/>
            <person name="Zhang A."/>
            <person name="Wang J."/>
        </authorList>
    </citation>
    <scope>NUCLEOTIDE SEQUENCE</scope>
</reference>
<proteinExistence type="predicted"/>